<comment type="similarity">
    <text evidence="1">Belongs to the thioesterase PaaI family.</text>
</comment>
<dbReference type="PANTHER" id="PTHR21660:SF1">
    <property type="entry name" value="ACYL-COENZYME A THIOESTERASE 13"/>
    <property type="match status" value="1"/>
</dbReference>
<dbReference type="Gene3D" id="3.10.129.10">
    <property type="entry name" value="Hotdog Thioesterase"/>
    <property type="match status" value="1"/>
</dbReference>
<gene>
    <name evidence="5" type="ORF">GGX14DRAFT_552103</name>
</gene>
<protein>
    <submittedName>
        <fullName evidence="5">HotDog domain-containing protein</fullName>
    </submittedName>
</protein>
<accession>A0AAD6V618</accession>
<reference evidence="5" key="1">
    <citation type="submission" date="2023-03" db="EMBL/GenBank/DDBJ databases">
        <title>Massive genome expansion in bonnet fungi (Mycena s.s.) driven by repeated elements and novel gene families across ecological guilds.</title>
        <authorList>
            <consortium name="Lawrence Berkeley National Laboratory"/>
            <person name="Harder C.B."/>
            <person name="Miyauchi S."/>
            <person name="Viragh M."/>
            <person name="Kuo A."/>
            <person name="Thoen E."/>
            <person name="Andreopoulos B."/>
            <person name="Lu D."/>
            <person name="Skrede I."/>
            <person name="Drula E."/>
            <person name="Henrissat B."/>
            <person name="Morin E."/>
            <person name="Kohler A."/>
            <person name="Barry K."/>
            <person name="LaButti K."/>
            <person name="Morin E."/>
            <person name="Salamov A."/>
            <person name="Lipzen A."/>
            <person name="Mereny Z."/>
            <person name="Hegedus B."/>
            <person name="Baldrian P."/>
            <person name="Stursova M."/>
            <person name="Weitz H."/>
            <person name="Taylor A."/>
            <person name="Grigoriev I.V."/>
            <person name="Nagy L.G."/>
            <person name="Martin F."/>
            <person name="Kauserud H."/>
        </authorList>
    </citation>
    <scope>NUCLEOTIDE SEQUENCE</scope>
    <source>
        <strain evidence="5">9144</strain>
    </source>
</reference>
<dbReference type="GO" id="GO:0047617">
    <property type="term" value="F:fatty acyl-CoA hydrolase activity"/>
    <property type="evidence" value="ECO:0007669"/>
    <property type="project" value="InterPro"/>
</dbReference>
<dbReference type="InterPro" id="IPR006683">
    <property type="entry name" value="Thioestr_dom"/>
</dbReference>
<evidence type="ECO:0000313" key="5">
    <source>
        <dbReference type="EMBL" id="KAJ7200877.1"/>
    </source>
</evidence>
<keyword evidence="6" id="KW-1185">Reference proteome</keyword>
<dbReference type="EMBL" id="JARJCW010000061">
    <property type="protein sequence ID" value="KAJ7200877.1"/>
    <property type="molecule type" value="Genomic_DNA"/>
</dbReference>
<dbReference type="AlphaFoldDB" id="A0AAD6V618"/>
<evidence type="ECO:0000256" key="2">
    <source>
        <dbReference type="ARBA" id="ARBA00022801"/>
    </source>
</evidence>
<dbReference type="SUPFAM" id="SSF54637">
    <property type="entry name" value="Thioesterase/thiol ester dehydrase-isomerase"/>
    <property type="match status" value="1"/>
</dbReference>
<dbReference type="InterPro" id="IPR039298">
    <property type="entry name" value="ACOT13"/>
</dbReference>
<dbReference type="Proteomes" id="UP001219525">
    <property type="component" value="Unassembled WGS sequence"/>
</dbReference>
<comment type="caution">
    <text evidence="5">The sequence shown here is derived from an EMBL/GenBank/DDBJ whole genome shotgun (WGS) entry which is preliminary data.</text>
</comment>
<dbReference type="Pfam" id="PF03061">
    <property type="entry name" value="4HBT"/>
    <property type="match status" value="1"/>
</dbReference>
<proteinExistence type="inferred from homology"/>
<keyword evidence="2" id="KW-0378">Hydrolase</keyword>
<evidence type="ECO:0000256" key="3">
    <source>
        <dbReference type="SAM" id="MobiDB-lite"/>
    </source>
</evidence>
<evidence type="ECO:0000259" key="4">
    <source>
        <dbReference type="Pfam" id="PF03061"/>
    </source>
</evidence>
<organism evidence="5 6">
    <name type="scientific">Mycena pura</name>
    <dbReference type="NCBI Taxonomy" id="153505"/>
    <lineage>
        <taxon>Eukaryota</taxon>
        <taxon>Fungi</taxon>
        <taxon>Dikarya</taxon>
        <taxon>Basidiomycota</taxon>
        <taxon>Agaricomycotina</taxon>
        <taxon>Agaricomycetes</taxon>
        <taxon>Agaricomycetidae</taxon>
        <taxon>Agaricales</taxon>
        <taxon>Marasmiineae</taxon>
        <taxon>Mycenaceae</taxon>
        <taxon>Mycena</taxon>
    </lineage>
</organism>
<evidence type="ECO:0000256" key="1">
    <source>
        <dbReference type="ARBA" id="ARBA00008324"/>
    </source>
</evidence>
<sequence>MSSSRVHTPASKPPKQPTAPWVDPAALPHDLDADIASIAGSAPDYVKQLVCNTFYAYGVGPADVFGHAVGRATRFVDMSIQPSLGRAGRMEAVTVAEVAITNHMLNGAGMLHGGCVTYLIDICASAPLVALGLLKGTNGVGVTQGMNVLFHAPVPVGSILRITSSSISMGARVMAARCEIVDKATGRVVASAFLNKMQPEAKAKAKL</sequence>
<feature type="region of interest" description="Disordered" evidence="3">
    <location>
        <begin position="1"/>
        <end position="23"/>
    </location>
</feature>
<dbReference type="PANTHER" id="PTHR21660">
    <property type="entry name" value="THIOESTERASE SUPERFAMILY MEMBER-RELATED"/>
    <property type="match status" value="1"/>
</dbReference>
<dbReference type="CDD" id="cd03443">
    <property type="entry name" value="PaaI_thioesterase"/>
    <property type="match status" value="1"/>
</dbReference>
<feature type="domain" description="Thioesterase" evidence="4">
    <location>
        <begin position="109"/>
        <end position="186"/>
    </location>
</feature>
<evidence type="ECO:0000313" key="6">
    <source>
        <dbReference type="Proteomes" id="UP001219525"/>
    </source>
</evidence>
<dbReference type="InterPro" id="IPR029069">
    <property type="entry name" value="HotDog_dom_sf"/>
</dbReference>
<name>A0AAD6V618_9AGAR</name>